<dbReference type="InterPro" id="IPR036047">
    <property type="entry name" value="F-box-like_dom_sf"/>
</dbReference>
<evidence type="ECO:0000259" key="6">
    <source>
        <dbReference type="PROSITE" id="PS50181"/>
    </source>
</evidence>
<dbReference type="Proteomes" id="UP000824219">
    <property type="component" value="Linkage Group LG20"/>
</dbReference>
<sequence length="492" mass="56077">MAQLLGEPLFEVSSRGPAPIKDYFCFQITRSEVIWRWWKITLRLESCSTRPGEVRESHPEFLEDRQLQGQVLMVFGPGVLQYSKRLCEGQYDYLQRLPDSLLLHIMAHLQLEDVRHLAHTCHRFKQLCSSEQFWEQTVRLHCDTVSPGMEDLAREDMVKACVHSVMSVAVGVFTYVIMVTVRGSLHLRHNVHYRLLLQHCFCLMGFNAAGSAIHGIRSLRLPATRLTCWILFDLQVVMGRGITLTLTLMCMCTCLSVCRPLHYRTLVRSLYRWMMLAAWILALINPLVFTVVAFAQNPWSYLLSPDSQCPTALEGEVCIISALLLLFLMTLLIFISYVLICLEAHYAGHFSESNTKGRLTILVHVLQISLHVVPAFIIISRLQQELIVEIVTFLIFSISQVLSPVIYGLRCKELNMEILRLFPGCCSQCVTQESSVSVEQRESPGTLRRPSVVVISTGTCNHTCTVTVHMSAHESDNKNKHQIHEDYEETLV</sequence>
<feature type="transmembrane region" description="Helical" evidence="5">
    <location>
        <begin position="162"/>
        <end position="181"/>
    </location>
</feature>
<keyword evidence="3 5" id="KW-1133">Transmembrane helix</keyword>
<dbReference type="PROSITE" id="PS50262">
    <property type="entry name" value="G_PROTEIN_RECEP_F1_2"/>
    <property type="match status" value="1"/>
</dbReference>
<feature type="transmembrane region" description="Helical" evidence="5">
    <location>
        <begin position="193"/>
        <end position="216"/>
    </location>
</feature>
<dbReference type="InterPro" id="IPR052921">
    <property type="entry name" value="GPCR1_Superfamily_Member"/>
</dbReference>
<dbReference type="Gene3D" id="1.20.1070.10">
    <property type="entry name" value="Rhodopsin 7-helix transmembrane proteins"/>
    <property type="match status" value="1"/>
</dbReference>
<dbReference type="PROSITE" id="PS50181">
    <property type="entry name" value="FBOX"/>
    <property type="match status" value="1"/>
</dbReference>
<evidence type="ECO:0000313" key="8">
    <source>
        <dbReference type="EMBL" id="KAG7320046.1"/>
    </source>
</evidence>
<dbReference type="GO" id="GO:0004984">
    <property type="term" value="F:olfactory receptor activity"/>
    <property type="evidence" value="ECO:0007669"/>
    <property type="project" value="TreeGrafter"/>
</dbReference>
<dbReference type="InterPro" id="IPR017452">
    <property type="entry name" value="GPCR_Rhodpsn_7TM"/>
</dbReference>
<feature type="transmembrane region" description="Helical" evidence="5">
    <location>
        <begin position="319"/>
        <end position="340"/>
    </location>
</feature>
<feature type="domain" description="F-box" evidence="6">
    <location>
        <begin position="91"/>
        <end position="137"/>
    </location>
</feature>
<comment type="subcellular location">
    <subcellularLocation>
        <location evidence="1">Membrane</location>
    </subcellularLocation>
</comment>
<dbReference type="AlphaFoldDB" id="A0A9D3SD60"/>
<dbReference type="GO" id="GO:0005549">
    <property type="term" value="F:odorant binding"/>
    <property type="evidence" value="ECO:0007669"/>
    <property type="project" value="TreeGrafter"/>
</dbReference>
<dbReference type="SUPFAM" id="SSF81383">
    <property type="entry name" value="F-box domain"/>
    <property type="match status" value="1"/>
</dbReference>
<dbReference type="OrthoDB" id="3219396at2759"/>
<evidence type="ECO:0000256" key="5">
    <source>
        <dbReference type="SAM" id="Phobius"/>
    </source>
</evidence>
<dbReference type="SMART" id="SM00256">
    <property type="entry name" value="FBOX"/>
    <property type="match status" value="1"/>
</dbReference>
<protein>
    <recommendedName>
        <fullName evidence="10">F-box domain-containing protein</fullName>
    </recommendedName>
</protein>
<dbReference type="CDD" id="cd22106">
    <property type="entry name" value="F-box_FBXO36"/>
    <property type="match status" value="1"/>
</dbReference>
<dbReference type="PANTHER" id="PTHR26451">
    <property type="entry name" value="G_PROTEIN_RECEP_F1_2 DOMAIN-CONTAINING PROTEIN"/>
    <property type="match status" value="1"/>
</dbReference>
<keyword evidence="4 5" id="KW-0472">Membrane</keyword>
<dbReference type="InterPro" id="IPR001810">
    <property type="entry name" value="F-box_dom"/>
</dbReference>
<dbReference type="SUPFAM" id="SSF81321">
    <property type="entry name" value="Family A G protein-coupled receptor-like"/>
    <property type="match status" value="1"/>
</dbReference>
<dbReference type="PANTHER" id="PTHR26451:SF980">
    <property type="entry name" value="GENE 7582-RELATED"/>
    <property type="match status" value="1"/>
</dbReference>
<name>A0A9D3SD60_9TELE</name>
<evidence type="ECO:0008006" key="10">
    <source>
        <dbReference type="Google" id="ProtNLM"/>
    </source>
</evidence>
<dbReference type="Gene3D" id="1.20.1280.50">
    <property type="match status" value="1"/>
</dbReference>
<gene>
    <name evidence="8" type="ORF">KOW79_017189</name>
</gene>
<dbReference type="CDD" id="cd00637">
    <property type="entry name" value="7tm_classA_rhodopsin-like"/>
    <property type="match status" value="1"/>
</dbReference>
<evidence type="ECO:0000259" key="7">
    <source>
        <dbReference type="PROSITE" id="PS50262"/>
    </source>
</evidence>
<keyword evidence="9" id="KW-1185">Reference proteome</keyword>
<feature type="transmembrane region" description="Helical" evidence="5">
    <location>
        <begin position="386"/>
        <end position="409"/>
    </location>
</feature>
<evidence type="ECO:0000256" key="4">
    <source>
        <dbReference type="ARBA" id="ARBA00023136"/>
    </source>
</evidence>
<dbReference type="EMBL" id="JAHKSW010000020">
    <property type="protein sequence ID" value="KAG7320046.1"/>
    <property type="molecule type" value="Genomic_DNA"/>
</dbReference>
<evidence type="ECO:0000256" key="2">
    <source>
        <dbReference type="ARBA" id="ARBA00022692"/>
    </source>
</evidence>
<accession>A0A9D3SD60</accession>
<reference evidence="8 9" key="1">
    <citation type="submission" date="2021-06" db="EMBL/GenBank/DDBJ databases">
        <title>Chromosome-level genome assembly of the red-tail catfish (Hemibagrus wyckioides).</title>
        <authorList>
            <person name="Shao F."/>
        </authorList>
    </citation>
    <scope>NUCLEOTIDE SEQUENCE [LARGE SCALE GENOMIC DNA]</scope>
    <source>
        <strain evidence="8">EC202008001</strain>
        <tissue evidence="8">Blood</tissue>
    </source>
</reference>
<proteinExistence type="predicted"/>
<feature type="transmembrane region" description="Helical" evidence="5">
    <location>
        <begin position="270"/>
        <end position="295"/>
    </location>
</feature>
<dbReference type="Pfam" id="PF12937">
    <property type="entry name" value="F-box-like"/>
    <property type="match status" value="1"/>
</dbReference>
<dbReference type="GO" id="GO:0016020">
    <property type="term" value="C:membrane"/>
    <property type="evidence" value="ECO:0007669"/>
    <property type="project" value="UniProtKB-SubCell"/>
</dbReference>
<feature type="transmembrane region" description="Helical" evidence="5">
    <location>
        <begin position="361"/>
        <end position="380"/>
    </location>
</feature>
<feature type="transmembrane region" description="Helical" evidence="5">
    <location>
        <begin position="236"/>
        <end position="258"/>
    </location>
</feature>
<comment type="caution">
    <text evidence="8">The sequence shown here is derived from an EMBL/GenBank/DDBJ whole genome shotgun (WGS) entry which is preliminary data.</text>
</comment>
<evidence type="ECO:0000256" key="3">
    <source>
        <dbReference type="ARBA" id="ARBA00022989"/>
    </source>
</evidence>
<evidence type="ECO:0000256" key="1">
    <source>
        <dbReference type="ARBA" id="ARBA00004370"/>
    </source>
</evidence>
<feature type="domain" description="G-protein coupled receptors family 1 profile" evidence="7">
    <location>
        <begin position="228"/>
        <end position="407"/>
    </location>
</feature>
<keyword evidence="2 5" id="KW-0812">Transmembrane</keyword>
<organism evidence="8 9">
    <name type="scientific">Hemibagrus wyckioides</name>
    <dbReference type="NCBI Taxonomy" id="337641"/>
    <lineage>
        <taxon>Eukaryota</taxon>
        <taxon>Metazoa</taxon>
        <taxon>Chordata</taxon>
        <taxon>Craniata</taxon>
        <taxon>Vertebrata</taxon>
        <taxon>Euteleostomi</taxon>
        <taxon>Actinopterygii</taxon>
        <taxon>Neopterygii</taxon>
        <taxon>Teleostei</taxon>
        <taxon>Ostariophysi</taxon>
        <taxon>Siluriformes</taxon>
        <taxon>Bagridae</taxon>
        <taxon>Hemibagrus</taxon>
    </lineage>
</organism>
<evidence type="ECO:0000313" key="9">
    <source>
        <dbReference type="Proteomes" id="UP000824219"/>
    </source>
</evidence>